<evidence type="ECO:0000313" key="2">
    <source>
        <dbReference type="Proteomes" id="UP000015664"/>
    </source>
</evidence>
<organism evidence="1 2">
    <name type="scientific">Lactococcus cremoris subsp. cremoris TIFN3</name>
    <dbReference type="NCBI Taxonomy" id="1234873"/>
    <lineage>
        <taxon>Bacteria</taxon>
        <taxon>Bacillati</taxon>
        <taxon>Bacillota</taxon>
        <taxon>Bacilli</taxon>
        <taxon>Lactobacillales</taxon>
        <taxon>Streptococcaceae</taxon>
        <taxon>Lactococcus</taxon>
        <taxon>Lactococcus cremoris subsp. cremoris</taxon>
    </lineage>
</organism>
<name>T0WSJ3_LACLC</name>
<protein>
    <submittedName>
        <fullName evidence="1">Uncharacterized protein</fullName>
    </submittedName>
</protein>
<evidence type="ECO:0000313" key="1">
    <source>
        <dbReference type="EMBL" id="EQC96204.1"/>
    </source>
</evidence>
<dbReference type="AlphaFoldDB" id="T0WSJ3"/>
<dbReference type="Proteomes" id="UP000015664">
    <property type="component" value="Unassembled WGS sequence"/>
</dbReference>
<sequence length="98" mass="11407">MGCTLWFCLFAILWSPLVGEFEDKQKNCPYSIQLKKLSLVPLGFSRSLFVRKAPVCFCFDLLQLYKEVDYHLAGTDEFINLDLSYRGVTYKQNTQKPQ</sequence>
<dbReference type="EMBL" id="ATBE01000008">
    <property type="protein sequence ID" value="EQC96204.1"/>
    <property type="molecule type" value="Genomic_DNA"/>
</dbReference>
<comment type="caution">
    <text evidence="1">The sequence shown here is derived from an EMBL/GenBank/DDBJ whole genome shotgun (WGS) entry which is preliminary data.</text>
</comment>
<gene>
    <name evidence="1" type="ORF">LLT3_08375</name>
</gene>
<accession>T0WSJ3</accession>
<reference evidence="1 2" key="1">
    <citation type="journal article" date="2013" name="ISME J.">
        <title>Multifactorial diversity sustains microbial community stability.</title>
        <authorList>
            <person name="Erkus O."/>
            <person name="de Jager V.C."/>
            <person name="Spus M."/>
            <person name="van Alen-Boerrigter I.J."/>
            <person name="van Rijswijck I.M."/>
            <person name="Hazelwood L."/>
            <person name="Janssen P.W."/>
            <person name="van Hijum S.A."/>
            <person name="Kleerebezem M."/>
            <person name="Smid E.J."/>
        </authorList>
    </citation>
    <scope>NUCLEOTIDE SEQUENCE [LARGE SCALE GENOMIC DNA]</scope>
    <source>
        <strain evidence="1 2">TIFN3</strain>
    </source>
</reference>
<proteinExistence type="predicted"/>